<evidence type="ECO:0000313" key="3">
    <source>
        <dbReference type="Proteomes" id="UP000595140"/>
    </source>
</evidence>
<sequence>MGACASKPKDLDSQEAAVPEAPLSPKKPDLVQAEDNGEETTMKEAEPLVDLADPAESKAAEEVAVDAAVDAAKPAVAADVVPAVETTAPMAAVAAVVEEDKAAATKAEEKKEEVAAEVVVAAAADQAPPVAA</sequence>
<accession>A0A484KI74</accession>
<proteinExistence type="predicted"/>
<protein>
    <submittedName>
        <fullName evidence="2">Uncharacterized protein</fullName>
    </submittedName>
</protein>
<evidence type="ECO:0000313" key="2">
    <source>
        <dbReference type="EMBL" id="VFQ63614.1"/>
    </source>
</evidence>
<dbReference type="Proteomes" id="UP000595140">
    <property type="component" value="Unassembled WGS sequence"/>
</dbReference>
<dbReference type="OrthoDB" id="1933276at2759"/>
<feature type="region of interest" description="Disordered" evidence="1">
    <location>
        <begin position="1"/>
        <end position="47"/>
    </location>
</feature>
<organism evidence="2 3">
    <name type="scientific">Cuscuta campestris</name>
    <dbReference type="NCBI Taxonomy" id="132261"/>
    <lineage>
        <taxon>Eukaryota</taxon>
        <taxon>Viridiplantae</taxon>
        <taxon>Streptophyta</taxon>
        <taxon>Embryophyta</taxon>
        <taxon>Tracheophyta</taxon>
        <taxon>Spermatophyta</taxon>
        <taxon>Magnoliopsida</taxon>
        <taxon>eudicotyledons</taxon>
        <taxon>Gunneridae</taxon>
        <taxon>Pentapetalae</taxon>
        <taxon>asterids</taxon>
        <taxon>lamiids</taxon>
        <taxon>Solanales</taxon>
        <taxon>Convolvulaceae</taxon>
        <taxon>Cuscuteae</taxon>
        <taxon>Cuscuta</taxon>
        <taxon>Cuscuta subgen. Grammica</taxon>
        <taxon>Cuscuta sect. Cleistogrammica</taxon>
    </lineage>
</organism>
<gene>
    <name evidence="2" type="ORF">CCAM_LOCUS5390</name>
</gene>
<evidence type="ECO:0000256" key="1">
    <source>
        <dbReference type="SAM" id="MobiDB-lite"/>
    </source>
</evidence>
<name>A0A484KI74_9ASTE</name>
<dbReference type="AlphaFoldDB" id="A0A484KI74"/>
<keyword evidence="3" id="KW-1185">Reference proteome</keyword>
<reference evidence="2 3" key="1">
    <citation type="submission" date="2018-04" db="EMBL/GenBank/DDBJ databases">
        <authorList>
            <person name="Vogel A."/>
        </authorList>
    </citation>
    <scope>NUCLEOTIDE SEQUENCE [LARGE SCALE GENOMIC DNA]</scope>
</reference>
<dbReference type="EMBL" id="OOIL02000305">
    <property type="protein sequence ID" value="VFQ63614.1"/>
    <property type="molecule type" value="Genomic_DNA"/>
</dbReference>